<proteinExistence type="predicted"/>
<dbReference type="Proteomes" id="UP000192907">
    <property type="component" value="Unassembled WGS sequence"/>
</dbReference>
<dbReference type="InterPro" id="IPR016187">
    <property type="entry name" value="CTDL_fold"/>
</dbReference>
<dbReference type="InterPro" id="IPR042095">
    <property type="entry name" value="SUMF_sf"/>
</dbReference>
<evidence type="ECO:0000313" key="2">
    <source>
        <dbReference type="Proteomes" id="UP000192907"/>
    </source>
</evidence>
<keyword evidence="2" id="KW-1185">Reference proteome</keyword>
<accession>A0A1Y6C8I7</accession>
<gene>
    <name evidence="1" type="ORF">SAMN06296036_11243</name>
</gene>
<dbReference type="EMBL" id="FWZT01000012">
    <property type="protein sequence ID" value="SMF39901.1"/>
    <property type="molecule type" value="Genomic_DNA"/>
</dbReference>
<sequence>MNKKGLLLLAILISAPGYSCPEGYVDINEDFCLMSMEARKGSQGLAVADEQLGLWSQASLDDAKRGCEANGPRFGLVNNQQWQIVARLIEQDSRNWQGERLHQGNHRRSQGGATGQLDRESQIRRFHFTGGDKVVWDFSGNLWERVNTEKPLESLKPGHFFAYQLPRIELIRQFGPHKDYRSSDARSLGKVWLVHPAEAAEEQKLSLIRGGAWDSGEDSGIFAASLILSADEAAQQVGFRCVWYKR</sequence>
<dbReference type="RefSeq" id="WP_132320364.1">
    <property type="nucleotide sequence ID" value="NZ_FWZT01000012.1"/>
</dbReference>
<organism evidence="1 2">
    <name type="scientific">Pseudobacteriovorax antillogorgiicola</name>
    <dbReference type="NCBI Taxonomy" id="1513793"/>
    <lineage>
        <taxon>Bacteria</taxon>
        <taxon>Pseudomonadati</taxon>
        <taxon>Bdellovibrionota</taxon>
        <taxon>Oligoflexia</taxon>
        <taxon>Oligoflexales</taxon>
        <taxon>Pseudobacteriovoracaceae</taxon>
        <taxon>Pseudobacteriovorax</taxon>
    </lineage>
</organism>
<evidence type="ECO:0008006" key="3">
    <source>
        <dbReference type="Google" id="ProtNLM"/>
    </source>
</evidence>
<dbReference type="AlphaFoldDB" id="A0A1Y6C8I7"/>
<dbReference type="Gene3D" id="3.90.1580.10">
    <property type="entry name" value="paralog of FGE (formylglycine-generating enzyme)"/>
    <property type="match status" value="1"/>
</dbReference>
<dbReference type="SUPFAM" id="SSF56436">
    <property type="entry name" value="C-type lectin-like"/>
    <property type="match status" value="1"/>
</dbReference>
<evidence type="ECO:0000313" key="1">
    <source>
        <dbReference type="EMBL" id="SMF39901.1"/>
    </source>
</evidence>
<reference evidence="2" key="1">
    <citation type="submission" date="2017-04" db="EMBL/GenBank/DDBJ databases">
        <authorList>
            <person name="Varghese N."/>
            <person name="Submissions S."/>
        </authorList>
    </citation>
    <scope>NUCLEOTIDE SEQUENCE [LARGE SCALE GENOMIC DNA]</scope>
    <source>
        <strain evidence="2">RKEM611</strain>
    </source>
</reference>
<protein>
    <recommendedName>
        <fullName evidence="3">Sulfatase-modifying factor enzyme 1</fullName>
    </recommendedName>
</protein>
<dbReference type="OrthoDB" id="5289561at2"/>
<name>A0A1Y6C8I7_9BACT</name>
<dbReference type="STRING" id="1513793.SAMN06296036_11243"/>